<proteinExistence type="predicted"/>
<dbReference type="SUPFAM" id="SSF52833">
    <property type="entry name" value="Thioredoxin-like"/>
    <property type="match status" value="1"/>
</dbReference>
<gene>
    <name evidence="2" type="ORF">BsIDN1_03570</name>
</gene>
<name>A0A5S9M4A7_BACIA</name>
<dbReference type="InterPro" id="IPR004879">
    <property type="entry name" value="Ssp411-like_TRX"/>
</dbReference>
<evidence type="ECO:0000313" key="2">
    <source>
        <dbReference type="EMBL" id="BBP86739.1"/>
    </source>
</evidence>
<protein>
    <recommendedName>
        <fullName evidence="1">Spermatogenesis-associated protein 20-like TRX domain-containing protein</fullName>
    </recommendedName>
</protein>
<evidence type="ECO:0000313" key="3">
    <source>
        <dbReference type="Proteomes" id="UP000464658"/>
    </source>
</evidence>
<dbReference type="Pfam" id="PF03190">
    <property type="entry name" value="Thioredox_DsbH"/>
    <property type="match status" value="1"/>
</dbReference>
<dbReference type="Proteomes" id="UP000464658">
    <property type="component" value="Chromosome"/>
</dbReference>
<dbReference type="InterPro" id="IPR036249">
    <property type="entry name" value="Thioredoxin-like_sf"/>
</dbReference>
<dbReference type="EMBL" id="AP021906">
    <property type="protein sequence ID" value="BBP86739.1"/>
    <property type="molecule type" value="Genomic_DNA"/>
</dbReference>
<dbReference type="InterPro" id="IPR024705">
    <property type="entry name" value="Ssp411"/>
</dbReference>
<accession>A0A5S9M4A7</accession>
<feature type="domain" description="Spermatogenesis-associated protein 20-like TRX" evidence="1">
    <location>
        <begin position="7"/>
        <end position="168"/>
    </location>
</feature>
<dbReference type="Gene3D" id="3.40.30.10">
    <property type="entry name" value="Glutaredoxin"/>
    <property type="match status" value="1"/>
</dbReference>
<dbReference type="CDD" id="cd02955">
    <property type="entry name" value="SSP411"/>
    <property type="match status" value="1"/>
</dbReference>
<sequence>MPTNNKPNRLIAEKSPYLLQHAHNPVHWYPWGQEAFDKAKREINLCLSASVTPLCHWCHVMAHESFEDQQVADILNEHFISIKVDREERPDIDSMYMSVCQMMTGQGGWPLNVFVTPDQKPFYAGTYFPKRSAYGRPGFIEALTQLLDAYHNDRDHIESLAEKATNNLRIKAAGQTKKTLSQEAIHKAYYQLMSSFDTLYGGFGSAPKFPCTSYALISDALLRMDRAGKCAVCSHENVRWDGKWRYI</sequence>
<organism evidence="2 3">
    <name type="scientific">Bacillus safensis</name>
    <dbReference type="NCBI Taxonomy" id="561879"/>
    <lineage>
        <taxon>Bacteria</taxon>
        <taxon>Bacillati</taxon>
        <taxon>Bacillota</taxon>
        <taxon>Bacilli</taxon>
        <taxon>Bacillales</taxon>
        <taxon>Bacillaceae</taxon>
        <taxon>Bacillus</taxon>
    </lineage>
</organism>
<dbReference type="PANTHER" id="PTHR42899">
    <property type="entry name" value="SPERMATOGENESIS-ASSOCIATED PROTEIN 20"/>
    <property type="match status" value="1"/>
</dbReference>
<dbReference type="PANTHER" id="PTHR42899:SF1">
    <property type="entry name" value="SPERMATOGENESIS-ASSOCIATED PROTEIN 20"/>
    <property type="match status" value="1"/>
</dbReference>
<dbReference type="AlphaFoldDB" id="A0A5S9M4A7"/>
<reference evidence="2 3" key="1">
    <citation type="submission" date="2019-12" db="EMBL/GenBank/DDBJ databases">
        <title>Full genome sequence of a Bacillus safensis strain isolated from commercially available natto in Indonesia.</title>
        <authorList>
            <person name="Yoshida M."/>
            <person name="Uomi M."/>
            <person name="Waturangi D."/>
            <person name="Ekaputri J.J."/>
            <person name="Setiamarga D.H.E."/>
        </authorList>
    </citation>
    <scope>NUCLEOTIDE SEQUENCE [LARGE SCALE GENOMIC DNA]</scope>
    <source>
        <strain evidence="2 3">IDN1</strain>
    </source>
</reference>
<evidence type="ECO:0000259" key="1">
    <source>
        <dbReference type="Pfam" id="PF03190"/>
    </source>
</evidence>